<keyword evidence="1" id="KW-0862">Zinc</keyword>
<proteinExistence type="predicted"/>
<reference evidence="4" key="1">
    <citation type="submission" date="2023-08" db="EMBL/GenBank/DDBJ databases">
        <title>A de novo genome assembly of Solanum verrucosum Schlechtendal, a Mexican diploid species geographically isolated from the other diploid A-genome species in potato relatives.</title>
        <authorList>
            <person name="Hosaka K."/>
        </authorList>
    </citation>
    <scope>NUCLEOTIDE SEQUENCE</scope>
    <source>
        <tissue evidence="4">Young leaves</tissue>
    </source>
</reference>
<dbReference type="GO" id="GO:0008270">
    <property type="term" value="F:zinc ion binding"/>
    <property type="evidence" value="ECO:0007669"/>
    <property type="project" value="UniProtKB-KW"/>
</dbReference>
<feature type="compositionally biased region" description="Polar residues" evidence="2">
    <location>
        <begin position="57"/>
        <end position="72"/>
    </location>
</feature>
<organism evidence="4 5">
    <name type="scientific">Solanum verrucosum</name>
    <dbReference type="NCBI Taxonomy" id="315347"/>
    <lineage>
        <taxon>Eukaryota</taxon>
        <taxon>Viridiplantae</taxon>
        <taxon>Streptophyta</taxon>
        <taxon>Embryophyta</taxon>
        <taxon>Tracheophyta</taxon>
        <taxon>Spermatophyta</taxon>
        <taxon>Magnoliopsida</taxon>
        <taxon>eudicotyledons</taxon>
        <taxon>Gunneridae</taxon>
        <taxon>Pentapetalae</taxon>
        <taxon>asterids</taxon>
        <taxon>lamiids</taxon>
        <taxon>Solanales</taxon>
        <taxon>Solanaceae</taxon>
        <taxon>Solanoideae</taxon>
        <taxon>Solaneae</taxon>
        <taxon>Solanum</taxon>
    </lineage>
</organism>
<evidence type="ECO:0000256" key="1">
    <source>
        <dbReference type="PROSITE-ProRule" id="PRU00047"/>
    </source>
</evidence>
<evidence type="ECO:0000256" key="2">
    <source>
        <dbReference type="SAM" id="MobiDB-lite"/>
    </source>
</evidence>
<name>A0AAF0ZI42_SOLVR</name>
<dbReference type="PROSITE" id="PS50158">
    <property type="entry name" value="ZF_CCHC"/>
    <property type="match status" value="1"/>
</dbReference>
<accession>A0AAF0ZI42</accession>
<dbReference type="GO" id="GO:0003676">
    <property type="term" value="F:nucleic acid binding"/>
    <property type="evidence" value="ECO:0007669"/>
    <property type="project" value="InterPro"/>
</dbReference>
<keyword evidence="1" id="KW-0479">Metal-binding</keyword>
<keyword evidence="5" id="KW-1185">Reference proteome</keyword>
<evidence type="ECO:0000259" key="3">
    <source>
        <dbReference type="PROSITE" id="PS50158"/>
    </source>
</evidence>
<gene>
    <name evidence="4" type="ORF">MTR67_033976</name>
</gene>
<evidence type="ECO:0000313" key="4">
    <source>
        <dbReference type="EMBL" id="WMV40591.1"/>
    </source>
</evidence>
<sequence length="149" mass="16552">MSKFVSGVSDLIAKERSMAMLKNDMNIDCPVIHAQWFEREKLEERSTGTKRYRIGEDNSSQERFFGTSSSKVSPKCGQKRVCNPKPKRGSNSESVLLSPTCATCGKKRHDDKCIAGTKGCYGCGGSDHKMRSCPILKARGIEGKRKEEN</sequence>
<dbReference type="Proteomes" id="UP001234989">
    <property type="component" value="Chromosome 8"/>
</dbReference>
<keyword evidence="1" id="KW-0863">Zinc-finger</keyword>
<feature type="region of interest" description="Disordered" evidence="2">
    <location>
        <begin position="47"/>
        <end position="95"/>
    </location>
</feature>
<protein>
    <recommendedName>
        <fullName evidence="3">CCHC-type domain-containing protein</fullName>
    </recommendedName>
</protein>
<evidence type="ECO:0000313" key="5">
    <source>
        <dbReference type="Proteomes" id="UP001234989"/>
    </source>
</evidence>
<dbReference type="InterPro" id="IPR001878">
    <property type="entry name" value="Znf_CCHC"/>
</dbReference>
<feature type="domain" description="CCHC-type" evidence="3">
    <location>
        <begin position="120"/>
        <end position="134"/>
    </location>
</feature>
<dbReference type="AlphaFoldDB" id="A0AAF0ZI42"/>
<dbReference type="EMBL" id="CP133619">
    <property type="protein sequence ID" value="WMV40591.1"/>
    <property type="molecule type" value="Genomic_DNA"/>
</dbReference>